<sequence length="764" mass="86509">MADENYLEEGFDPHELKVTQLRSILSRHKVRVPSNSKKAQLVELFEREITPNANELKQDDSQLVSDADSSKNPGDGDSKMEDTSTDESGAVKSDAPQILPKPSRKRRIVSETSKKKRTKAGLTSNSNVTSPEPENASPKASPHALPKSPKTSKLNTPVASPEPAVKASPKIDSSLALPNAAGTSQLSSPKVKSPKSRSSRLTSPRLMKKEKVTKSIFSDDEDENSPILSPRLLTSPTHSAIKTNKVTKATPKKHVPIVKLEKSPKEVTKSEKTFDSIYDETKDFDEVISKLKKEEQHEVHPTIDLNLPSRLGVSIQQPQYYIDSQLETPRRLRSSAQPTPRRTPARTPRHIPTHTPKPKLVPINKKHSELSDDDSEDSDDDEGEGELEDRKVEEPSSQESTKLSKKTWVPVFFTFFAWVLLVSGGLFAYWYREQVILIGFCGQEINKPTFPNTENQYLQTFGDYLDANFKPNCTPCPNHARCFPNLELGCYEDFVELKPWNNFIFPNNKKCIPDTKKAEKLEIMIDVALDLLRSKNAIKQCGKSEDIAEAGIKIEELHDLLLSMKAPYITVEEFEELWQRSVVELEKEPEIITGSSGVSSTKLITNINNTETSVQTQDKILRSTSLSNLSLQCQLKNSIVGSIVQYKYNLIIMLIIFSIIKYIQHKYNQYKVELIKIDIIYKDVLSKLQHQYKLSINNHQISPFIGSTQLRDLILTNEHNLKKRVKIWTQVVYKVENNTNVSCKLIENHGEIMKVWQWITDVEE</sequence>
<evidence type="ECO:0008006" key="13">
    <source>
        <dbReference type="Google" id="ProtNLM"/>
    </source>
</evidence>
<dbReference type="InterPro" id="IPR025856">
    <property type="entry name" value="HeH/LEM_domain"/>
</dbReference>
<keyword evidence="6" id="KW-0539">Nucleus</keyword>
<dbReference type="Pfam" id="PF12949">
    <property type="entry name" value="HeH"/>
    <property type="match status" value="1"/>
</dbReference>
<reference evidence="12" key="1">
    <citation type="submission" date="2016-05" db="EMBL/GenBank/DDBJ databases">
        <title>Comparative genomics of biotechnologically important yeasts.</title>
        <authorList>
            <consortium name="DOE Joint Genome Institute"/>
            <person name="Riley R."/>
            <person name="Haridas S."/>
            <person name="Wolfe K.H."/>
            <person name="Lopes M.R."/>
            <person name="Hittinger C.T."/>
            <person name="Goker M."/>
            <person name="Salamov A."/>
            <person name="Wisecaver J."/>
            <person name="Long T.M."/>
            <person name="Aerts A.L."/>
            <person name="Barry K."/>
            <person name="Choi C."/>
            <person name="Clum A."/>
            <person name="Coughlan A.Y."/>
            <person name="Deshpande S."/>
            <person name="Douglass A.P."/>
            <person name="Hanson S.J."/>
            <person name="Klenk H.-P."/>
            <person name="Labutti K."/>
            <person name="Lapidus A."/>
            <person name="Lindquist E."/>
            <person name="Lipzen A."/>
            <person name="Meier-Kolthoff J.P."/>
            <person name="Ohm R.A."/>
            <person name="Otillar R.P."/>
            <person name="Pangilinan J."/>
            <person name="Peng Y."/>
            <person name="Rokas A."/>
            <person name="Rosa C.A."/>
            <person name="Scheuner C."/>
            <person name="Sibirny A.A."/>
            <person name="Slot J.C."/>
            <person name="Stielow J.B."/>
            <person name="Sun H."/>
            <person name="Kurtzman C.P."/>
            <person name="Blackwell M."/>
            <person name="Grigoriev I.V."/>
            <person name="Jeffries T.W."/>
        </authorList>
    </citation>
    <scope>NUCLEOTIDE SEQUENCE [LARGE SCALE GENOMIC DNA]</scope>
    <source>
        <strain evidence="12">NRRL Y-17324</strain>
    </source>
</reference>
<keyword evidence="12" id="KW-1185">Reference proteome</keyword>
<evidence type="ECO:0000256" key="8">
    <source>
        <dbReference type="SAM" id="Phobius"/>
    </source>
</evidence>
<dbReference type="GO" id="GO:0003682">
    <property type="term" value="F:chromatin binding"/>
    <property type="evidence" value="ECO:0007669"/>
    <property type="project" value="InterPro"/>
</dbReference>
<protein>
    <recommendedName>
        <fullName evidence="13">Man1/Src1 C-terminal domain-containing protein</fullName>
    </recommendedName>
</protein>
<dbReference type="GeneID" id="30984729"/>
<dbReference type="OrthoDB" id="2503928at2759"/>
<dbReference type="GO" id="GO:0005783">
    <property type="term" value="C:endoplasmic reticulum"/>
    <property type="evidence" value="ECO:0007669"/>
    <property type="project" value="TreeGrafter"/>
</dbReference>
<dbReference type="CDD" id="cd12935">
    <property type="entry name" value="LEM_like"/>
    <property type="match status" value="1"/>
</dbReference>
<dbReference type="GO" id="GO:0034399">
    <property type="term" value="C:nuclear periphery"/>
    <property type="evidence" value="ECO:0007669"/>
    <property type="project" value="TreeGrafter"/>
</dbReference>
<feature type="compositionally biased region" description="Basic residues" evidence="7">
    <location>
        <begin position="343"/>
        <end position="352"/>
    </location>
</feature>
<comment type="subcellular location">
    <subcellularLocation>
        <location evidence="1">Nucleus inner membrane</location>
    </subcellularLocation>
</comment>
<proteinExistence type="predicted"/>
<dbReference type="Gene3D" id="1.10.10.1180">
    <property type="entry name" value="MAN1, winged-helix domain"/>
    <property type="match status" value="1"/>
</dbReference>
<keyword evidence="2" id="KW-0597">Phosphoprotein</keyword>
<feature type="domain" description="HeH/LEM" evidence="10">
    <location>
        <begin position="16"/>
        <end position="46"/>
    </location>
</feature>
<evidence type="ECO:0000256" key="6">
    <source>
        <dbReference type="ARBA" id="ARBA00023242"/>
    </source>
</evidence>
<feature type="transmembrane region" description="Helical" evidence="8">
    <location>
        <begin position="408"/>
        <end position="431"/>
    </location>
</feature>
<evidence type="ECO:0000256" key="1">
    <source>
        <dbReference type="ARBA" id="ARBA00004540"/>
    </source>
</evidence>
<name>A0A1E4SCT6_9ASCO</name>
<dbReference type="GO" id="GO:0005637">
    <property type="term" value="C:nuclear inner membrane"/>
    <property type="evidence" value="ECO:0007669"/>
    <property type="project" value="UniProtKB-SubCell"/>
</dbReference>
<dbReference type="EMBL" id="KV453915">
    <property type="protein sequence ID" value="ODV77330.1"/>
    <property type="molecule type" value="Genomic_DNA"/>
</dbReference>
<evidence type="ECO:0000256" key="5">
    <source>
        <dbReference type="ARBA" id="ARBA00023136"/>
    </source>
</evidence>
<organism evidence="11 12">
    <name type="scientific">Suhomyces tanzawaensis NRRL Y-17324</name>
    <dbReference type="NCBI Taxonomy" id="984487"/>
    <lineage>
        <taxon>Eukaryota</taxon>
        <taxon>Fungi</taxon>
        <taxon>Dikarya</taxon>
        <taxon>Ascomycota</taxon>
        <taxon>Saccharomycotina</taxon>
        <taxon>Pichiomycetes</taxon>
        <taxon>Debaryomycetaceae</taxon>
        <taxon>Suhomyces</taxon>
    </lineage>
</organism>
<feature type="region of interest" description="Disordered" evidence="7">
    <location>
        <begin position="322"/>
        <end position="400"/>
    </location>
</feature>
<dbReference type="Proteomes" id="UP000094285">
    <property type="component" value="Unassembled WGS sequence"/>
</dbReference>
<feature type="region of interest" description="Disordered" evidence="7">
    <location>
        <begin position="50"/>
        <end position="235"/>
    </location>
</feature>
<dbReference type="InterPro" id="IPR044780">
    <property type="entry name" value="Heh2/Src1"/>
</dbReference>
<dbReference type="PANTHER" id="PTHR47808:SF2">
    <property type="entry name" value="LEM DOMAIN-CONTAINING PROTEIN 2"/>
    <property type="match status" value="1"/>
</dbReference>
<evidence type="ECO:0000256" key="3">
    <source>
        <dbReference type="ARBA" id="ARBA00022692"/>
    </source>
</evidence>
<accession>A0A1E4SCT6</accession>
<feature type="compositionally biased region" description="Acidic residues" evidence="7">
    <location>
        <begin position="371"/>
        <end position="387"/>
    </location>
</feature>
<dbReference type="PANTHER" id="PTHR47808">
    <property type="entry name" value="INNER NUCLEAR MEMBRANE PROTEIN HEH2-RELATED"/>
    <property type="match status" value="1"/>
</dbReference>
<evidence type="ECO:0000313" key="12">
    <source>
        <dbReference type="Proteomes" id="UP000094285"/>
    </source>
</evidence>
<dbReference type="Pfam" id="PF09402">
    <property type="entry name" value="MSC"/>
    <property type="match status" value="1"/>
</dbReference>
<keyword evidence="3 8" id="KW-0812">Transmembrane</keyword>
<keyword evidence="5 8" id="KW-0472">Membrane</keyword>
<keyword evidence="4 8" id="KW-1133">Transmembrane helix</keyword>
<dbReference type="GO" id="GO:0071763">
    <property type="term" value="P:nuclear membrane organization"/>
    <property type="evidence" value="ECO:0007669"/>
    <property type="project" value="TreeGrafter"/>
</dbReference>
<evidence type="ECO:0000259" key="9">
    <source>
        <dbReference type="Pfam" id="PF09402"/>
    </source>
</evidence>
<dbReference type="STRING" id="984487.A0A1E4SCT6"/>
<feature type="domain" description="Man1/Src1-like C-terminal" evidence="9">
    <location>
        <begin position="420"/>
        <end position="760"/>
    </location>
</feature>
<evidence type="ECO:0000313" key="11">
    <source>
        <dbReference type="EMBL" id="ODV77330.1"/>
    </source>
</evidence>
<evidence type="ECO:0000256" key="4">
    <source>
        <dbReference type="ARBA" id="ARBA00022989"/>
    </source>
</evidence>
<evidence type="ECO:0000256" key="2">
    <source>
        <dbReference type="ARBA" id="ARBA00022553"/>
    </source>
</evidence>
<gene>
    <name evidence="11" type="ORF">CANTADRAFT_56423</name>
</gene>
<feature type="compositionally biased region" description="Polar residues" evidence="7">
    <location>
        <begin position="121"/>
        <end position="132"/>
    </location>
</feature>
<dbReference type="AlphaFoldDB" id="A0A1E4SCT6"/>
<dbReference type="Gene3D" id="1.10.720.40">
    <property type="match status" value="1"/>
</dbReference>
<dbReference type="InterPro" id="IPR041885">
    <property type="entry name" value="MAN1_winged_helix_dom"/>
</dbReference>
<feature type="compositionally biased region" description="Polar residues" evidence="7">
    <location>
        <begin position="149"/>
        <end position="158"/>
    </location>
</feature>
<dbReference type="InterPro" id="IPR011015">
    <property type="entry name" value="LEM/LEM-like_dom_sf"/>
</dbReference>
<evidence type="ECO:0000259" key="10">
    <source>
        <dbReference type="Pfam" id="PF12949"/>
    </source>
</evidence>
<dbReference type="RefSeq" id="XP_020062452.1">
    <property type="nucleotide sequence ID" value="XM_020210593.1"/>
</dbReference>
<dbReference type="InterPro" id="IPR018996">
    <property type="entry name" value="Man1/Src1-like_C"/>
</dbReference>
<evidence type="ECO:0000256" key="7">
    <source>
        <dbReference type="SAM" id="MobiDB-lite"/>
    </source>
</evidence>